<feature type="region of interest" description="Disordered" evidence="7">
    <location>
        <begin position="1"/>
        <end position="36"/>
    </location>
</feature>
<evidence type="ECO:0000256" key="6">
    <source>
        <dbReference type="SAM" id="Coils"/>
    </source>
</evidence>
<feature type="region of interest" description="Disordered" evidence="7">
    <location>
        <begin position="228"/>
        <end position="269"/>
    </location>
</feature>
<feature type="compositionally biased region" description="Polar residues" evidence="7">
    <location>
        <begin position="1094"/>
        <end position="1106"/>
    </location>
</feature>
<evidence type="ECO:0000313" key="8">
    <source>
        <dbReference type="EMBL" id="PHH52672.1"/>
    </source>
</evidence>
<evidence type="ECO:0000256" key="1">
    <source>
        <dbReference type="ARBA" id="ARBA00022701"/>
    </source>
</evidence>
<evidence type="ECO:0000256" key="2">
    <source>
        <dbReference type="ARBA" id="ARBA00022741"/>
    </source>
</evidence>
<evidence type="ECO:0000256" key="5">
    <source>
        <dbReference type="ARBA" id="ARBA00023175"/>
    </source>
</evidence>
<dbReference type="GO" id="GO:0005524">
    <property type="term" value="F:ATP binding"/>
    <property type="evidence" value="ECO:0007669"/>
    <property type="project" value="UniProtKB-KW"/>
</dbReference>
<feature type="region of interest" description="Disordered" evidence="7">
    <location>
        <begin position="48"/>
        <end position="88"/>
    </location>
</feature>
<dbReference type="STRING" id="1035309.A0A2C5X3V5"/>
<dbReference type="InterPro" id="IPR044986">
    <property type="entry name" value="KIF15/KIN-12"/>
</dbReference>
<feature type="compositionally biased region" description="Polar residues" evidence="7">
    <location>
        <begin position="1"/>
        <end position="24"/>
    </location>
</feature>
<feature type="compositionally biased region" description="Low complexity" evidence="7">
    <location>
        <begin position="1132"/>
        <end position="1143"/>
    </location>
</feature>
<feature type="compositionally biased region" description="Low complexity" evidence="7">
    <location>
        <begin position="931"/>
        <end position="950"/>
    </location>
</feature>
<feature type="region of interest" description="Disordered" evidence="7">
    <location>
        <begin position="912"/>
        <end position="955"/>
    </location>
</feature>
<keyword evidence="9" id="KW-1185">Reference proteome</keyword>
<evidence type="ECO:0000256" key="7">
    <source>
        <dbReference type="SAM" id="MobiDB-lite"/>
    </source>
</evidence>
<keyword evidence="3" id="KW-0067">ATP-binding</keyword>
<reference evidence="8 9" key="2">
    <citation type="journal article" date="2013" name="IMA Fungus">
        <title>IMA Genome-F 1: Ceratocystis fimbriata: Draft nuclear genome sequence for the plant pathogen, Ceratocystis fimbriata.</title>
        <authorList>
            <person name="Wilken P.M."/>
            <person name="Steenkamp E.T."/>
            <person name="Wingfield M.J."/>
            <person name="de Beer Z.W."/>
            <person name="Wingfield B.D."/>
        </authorList>
    </citation>
    <scope>NUCLEOTIDE SEQUENCE [LARGE SCALE GENOMIC DNA]</scope>
    <source>
        <strain evidence="8 9">CBS 114723</strain>
    </source>
</reference>
<dbReference type="GO" id="GO:0005874">
    <property type="term" value="C:microtubule"/>
    <property type="evidence" value="ECO:0007669"/>
    <property type="project" value="UniProtKB-KW"/>
</dbReference>
<name>A0A2C5X3V5_9PEZI</name>
<keyword evidence="5" id="KW-0505">Motor protein</keyword>
<accession>A0A2C5X3V5</accession>
<feature type="coiled-coil region" evidence="6">
    <location>
        <begin position="784"/>
        <end position="825"/>
    </location>
</feature>
<dbReference type="PANTHER" id="PTHR37739:SF16">
    <property type="entry name" value="KINESIN-LIKE PROTEIN"/>
    <property type="match status" value="1"/>
</dbReference>
<dbReference type="PANTHER" id="PTHR37739">
    <property type="entry name" value="KINESIN-LIKE PROTEIN KIN-12D"/>
    <property type="match status" value="1"/>
</dbReference>
<keyword evidence="1" id="KW-0493">Microtubule</keyword>
<keyword evidence="2" id="KW-0547">Nucleotide-binding</keyword>
<proteinExistence type="predicted"/>
<feature type="region of interest" description="Disordered" evidence="7">
    <location>
        <begin position="1094"/>
        <end position="1144"/>
    </location>
</feature>
<feature type="coiled-coil region" evidence="6">
    <location>
        <begin position="427"/>
        <end position="468"/>
    </location>
</feature>
<protein>
    <submittedName>
        <fullName evidence="8">DNA double-strand break repair Rad50 ATPase</fullName>
    </submittedName>
</protein>
<dbReference type="AlphaFoldDB" id="A0A2C5X3V5"/>
<dbReference type="EMBL" id="APWK03000059">
    <property type="protein sequence ID" value="PHH52672.1"/>
    <property type="molecule type" value="Genomic_DNA"/>
</dbReference>
<comment type="caution">
    <text evidence="8">The sequence shown here is derived from an EMBL/GenBank/DDBJ whole genome shotgun (WGS) entry which is preliminary data.</text>
</comment>
<reference evidence="8 9" key="1">
    <citation type="journal article" date="2013" name="Fungal Biol.">
        <title>Analysis of microsatellite markers in the genome of the plant pathogen Ceratocystis fimbriata.</title>
        <authorList>
            <person name="Simpson M.C."/>
            <person name="Wilken P.M."/>
            <person name="Coetzee M.P."/>
            <person name="Wingfield M.J."/>
            <person name="Wingfield B.D."/>
        </authorList>
    </citation>
    <scope>NUCLEOTIDE SEQUENCE [LARGE SCALE GENOMIC DNA]</scope>
    <source>
        <strain evidence="8 9">CBS 114723</strain>
    </source>
</reference>
<evidence type="ECO:0000256" key="4">
    <source>
        <dbReference type="ARBA" id="ARBA00023054"/>
    </source>
</evidence>
<organism evidence="8 9">
    <name type="scientific">Ceratocystis fimbriata CBS 114723</name>
    <dbReference type="NCBI Taxonomy" id="1035309"/>
    <lineage>
        <taxon>Eukaryota</taxon>
        <taxon>Fungi</taxon>
        <taxon>Dikarya</taxon>
        <taxon>Ascomycota</taxon>
        <taxon>Pezizomycotina</taxon>
        <taxon>Sordariomycetes</taxon>
        <taxon>Hypocreomycetidae</taxon>
        <taxon>Microascales</taxon>
        <taxon>Ceratocystidaceae</taxon>
        <taxon>Ceratocystis</taxon>
    </lineage>
</organism>
<dbReference type="Proteomes" id="UP000222788">
    <property type="component" value="Unassembled WGS sequence"/>
</dbReference>
<feature type="coiled-coil region" evidence="6">
    <location>
        <begin position="309"/>
        <end position="385"/>
    </location>
</feature>
<feature type="coiled-coil region" evidence="6">
    <location>
        <begin position="632"/>
        <end position="659"/>
    </location>
</feature>
<feature type="compositionally biased region" description="Polar residues" evidence="7">
    <location>
        <begin position="69"/>
        <end position="88"/>
    </location>
</feature>
<keyword evidence="4 6" id="KW-0175">Coiled coil</keyword>
<sequence length="1160" mass="128609">MNSIFENMIAHQSDTGSSLSTSKGATLKHDDNTPPAFTFRKATNVAGKFGERPGRRPPIIFDGGASASKEPTSKTAATSSLTRTSPSKLPTVLDLDTLDKAKSRKASDAIPAHDKSYGMADSDSLSCLEIPTKGLITRDNNGACFPFADDGKSPLQSFRAMASESRSTGKMPRLPTMSPAFIVPLDDGGKTATSSGPLSNRQSPSIVGDLETAPMCNPRQLPEVHSRKTVESGYVSKAKRRSAVTSSGRKENKVSVCKFPPRPSSRASNISRRRVNIAQDWFSKSDDEKQLQNVASTLNAWAEHNNYQRAKFNETIGTFEKKINSLERELGDSRAILKDNEDQIGELEAEKKHNEDHNNDLKKKLGQLEEKMEKQSAIINQFEQDSKTTMEQIAQLLDHVGIKEDIEDIPTRFLRATEAFDDCSNQLAEHQIALSKIERAKENSDRELEQKDQELEALKCQYENRIGELNSEIRVKDDEILSRESRISQLVQKAEDDKSLKEQNENLDHRMNEILSHLTLVLERVESGPTTHSDLTEKLNSILLSVQDRNTELDRNGLLQEYFEKFKDLCKHTENDILMSLSDTVSKTTGSHQARAEQYLQSILQDQIHSVSSLIQEHENRLNETITRSRTDERMSDSLKELQSALAEAQRAQHETEKELAVKSCHLESALQKINEATQLKHENHTLRQTVDGLRAANANSAEERSKSIEILQHQLMKCISSQLQLEFDLREREKVGLDLQATLLAQEQKILAAEKALEEAASSLGEEKEKSAAQVFEIDTDKIAQLNRELTHSNQRVANLKGRLKKYEAMLQDAHEALREWESHKQSLVSLQEGLKNIAASSVDTMCSRLEALWKFKSDAITREEGEPSKNEDVVGEVTEIPHSLPAVDFKLDVGDEVFPDIDMQDILDSLDHVQGPKPTGKKNATPVETSNTTLTQTQPQPQPSAQQSAVEHEELSRLRRIVIKSPGEMDPPIAPTIEEEKVARRTAAAPTSILKLRSNEVSTMGTTAGITFSDSETAFDASADRQAQLRGSFRSQYNRPVMGSTLANYSPAGVSVSALAAASASSFATTSGISTTDEIRRSLTVSKGVFTCSSSSSDLDNQNRNRVRKRPKEDEQLDGTAKSARNDHVSSPGSSSGTKSGYFKNILRSRSLSGKIIK</sequence>
<gene>
    <name evidence="8" type="primary">rad50</name>
    <name evidence="8" type="ORF">CFIMG_002000RA</name>
</gene>
<evidence type="ECO:0000256" key="3">
    <source>
        <dbReference type="ARBA" id="ARBA00022840"/>
    </source>
</evidence>
<evidence type="ECO:0000313" key="9">
    <source>
        <dbReference type="Proteomes" id="UP000222788"/>
    </source>
</evidence>